<dbReference type="AlphaFoldDB" id="A0A2P5CR94"/>
<proteinExistence type="predicted"/>
<evidence type="ECO:0000313" key="1">
    <source>
        <dbReference type="EMBL" id="PON63506.1"/>
    </source>
</evidence>
<reference evidence="2" key="1">
    <citation type="submission" date="2016-06" db="EMBL/GenBank/DDBJ databases">
        <title>Parallel loss of symbiosis genes in relatives of nitrogen-fixing non-legume Parasponia.</title>
        <authorList>
            <person name="Van Velzen R."/>
            <person name="Holmer R."/>
            <person name="Bu F."/>
            <person name="Rutten L."/>
            <person name="Van Zeijl A."/>
            <person name="Liu W."/>
            <person name="Santuari L."/>
            <person name="Cao Q."/>
            <person name="Sharma T."/>
            <person name="Shen D."/>
            <person name="Roswanjaya Y."/>
            <person name="Wardhani T."/>
            <person name="Kalhor M.S."/>
            <person name="Jansen J."/>
            <person name="Van den Hoogen J."/>
            <person name="Gungor B."/>
            <person name="Hartog M."/>
            <person name="Hontelez J."/>
            <person name="Verver J."/>
            <person name="Yang W.-C."/>
            <person name="Schijlen E."/>
            <person name="Repin R."/>
            <person name="Schilthuizen M."/>
            <person name="Schranz E."/>
            <person name="Heidstra R."/>
            <person name="Miyata K."/>
            <person name="Fedorova E."/>
            <person name="Kohlen W."/>
            <person name="Bisseling T."/>
            <person name="Smit S."/>
            <person name="Geurts R."/>
        </authorList>
    </citation>
    <scope>NUCLEOTIDE SEQUENCE [LARGE SCALE GENOMIC DNA]</scope>
    <source>
        <strain evidence="2">cv. WU1-14</strain>
    </source>
</reference>
<sequence length="223" mass="25651">MSKSEEIREGNAFLGESSFSEASTSSINLENYIEQESEIEITGTRQSSPRIGDLLQDQWPQHVRDALEFAGGFNYIQGDWLYTNVRTSCTTKKLEKIVRDYKIDVPLRLPTEFNWPHTSPHGTTSFLDAVLRCGIHLPLHLYIKLVVNYYGVVPFQLTPNTYRYIVGLYILYHGLGLGSLIPEEFAWFYQVKSNSSDFGVFYMSKWSNHAIKTIYEVRNNMGK</sequence>
<keyword evidence="2" id="KW-1185">Reference proteome</keyword>
<evidence type="ECO:0000313" key="2">
    <source>
        <dbReference type="Proteomes" id="UP000237105"/>
    </source>
</evidence>
<dbReference type="EMBL" id="JXTB01000104">
    <property type="protein sequence ID" value="PON63506.1"/>
    <property type="molecule type" value="Genomic_DNA"/>
</dbReference>
<dbReference type="Proteomes" id="UP000237105">
    <property type="component" value="Unassembled WGS sequence"/>
</dbReference>
<organism evidence="1 2">
    <name type="scientific">Parasponia andersonii</name>
    <name type="common">Sponia andersonii</name>
    <dbReference type="NCBI Taxonomy" id="3476"/>
    <lineage>
        <taxon>Eukaryota</taxon>
        <taxon>Viridiplantae</taxon>
        <taxon>Streptophyta</taxon>
        <taxon>Embryophyta</taxon>
        <taxon>Tracheophyta</taxon>
        <taxon>Spermatophyta</taxon>
        <taxon>Magnoliopsida</taxon>
        <taxon>eudicotyledons</taxon>
        <taxon>Gunneridae</taxon>
        <taxon>Pentapetalae</taxon>
        <taxon>rosids</taxon>
        <taxon>fabids</taxon>
        <taxon>Rosales</taxon>
        <taxon>Cannabaceae</taxon>
        <taxon>Parasponia</taxon>
    </lineage>
</organism>
<gene>
    <name evidence="1" type="ORF">PanWU01x14_131700</name>
</gene>
<dbReference type="OrthoDB" id="1750920at2759"/>
<protein>
    <submittedName>
        <fullName evidence="1">Uncharacterized protein</fullName>
    </submittedName>
</protein>
<accession>A0A2P5CR94</accession>
<comment type="caution">
    <text evidence="1">The sequence shown here is derived from an EMBL/GenBank/DDBJ whole genome shotgun (WGS) entry which is preliminary data.</text>
</comment>
<name>A0A2P5CR94_PARAD</name>